<evidence type="ECO:0000313" key="2">
    <source>
        <dbReference type="EMBL" id="SEH03857.1"/>
    </source>
</evidence>
<feature type="chain" id="PRO_5009297652" description="Lipoprotein" evidence="1">
    <location>
        <begin position="24"/>
        <end position="262"/>
    </location>
</feature>
<dbReference type="PROSITE" id="PS51257">
    <property type="entry name" value="PROKAR_LIPOPROTEIN"/>
    <property type="match status" value="1"/>
</dbReference>
<sequence>MPDVSRYMVIALLALLMTGCGTAAKTAPEVAGYVRAYLQAHPDVKRVAKQGAQSATVVTKGQDLDISADLSEGLSGRLIRTSGGAYMRMLGEEVAPGKAWDKITDEHEPYHLLGIDAVAGQGLALVNSHHVHEMLAVRGQVSGPADDGGLDRYTVAIDVRAALDRLDLGAFLEVYDPLPFLQETEDEYGRVRAGDRAAQARLRGELLKEFGARATYELWLDGQGRPMRQRLTAKAPAEITFSDWGTTAVAAPPADQVRVLGK</sequence>
<feature type="signal peptide" evidence="1">
    <location>
        <begin position="1"/>
        <end position="23"/>
    </location>
</feature>
<keyword evidence="1" id="KW-0732">Signal</keyword>
<organism evidence="2 3">
    <name type="scientific">Nonomuraea solani</name>
    <dbReference type="NCBI Taxonomy" id="1144553"/>
    <lineage>
        <taxon>Bacteria</taxon>
        <taxon>Bacillati</taxon>
        <taxon>Actinomycetota</taxon>
        <taxon>Actinomycetes</taxon>
        <taxon>Streptosporangiales</taxon>
        <taxon>Streptosporangiaceae</taxon>
        <taxon>Nonomuraea</taxon>
    </lineage>
</organism>
<evidence type="ECO:0000256" key="1">
    <source>
        <dbReference type="SAM" id="SignalP"/>
    </source>
</evidence>
<evidence type="ECO:0008006" key="4">
    <source>
        <dbReference type="Google" id="ProtNLM"/>
    </source>
</evidence>
<dbReference type="Gene3D" id="2.50.20.20">
    <property type="match status" value="1"/>
</dbReference>
<protein>
    <recommendedName>
        <fullName evidence="4">Lipoprotein</fullName>
    </recommendedName>
</protein>
<name>A0A1H6F138_9ACTN</name>
<evidence type="ECO:0000313" key="3">
    <source>
        <dbReference type="Proteomes" id="UP000236732"/>
    </source>
</evidence>
<gene>
    <name evidence="2" type="ORF">SAMN05444920_1462</name>
</gene>
<dbReference type="EMBL" id="FNVT01000046">
    <property type="protein sequence ID" value="SEH03857.1"/>
    <property type="molecule type" value="Genomic_DNA"/>
</dbReference>
<accession>A0A1H6F138</accession>
<dbReference type="AlphaFoldDB" id="A0A1H6F138"/>
<keyword evidence="3" id="KW-1185">Reference proteome</keyword>
<dbReference type="Proteomes" id="UP000236732">
    <property type="component" value="Unassembled WGS sequence"/>
</dbReference>
<proteinExistence type="predicted"/>
<reference evidence="2 3" key="1">
    <citation type="submission" date="2016-10" db="EMBL/GenBank/DDBJ databases">
        <authorList>
            <person name="de Groot N.N."/>
        </authorList>
    </citation>
    <scope>NUCLEOTIDE SEQUENCE [LARGE SCALE GENOMIC DNA]</scope>
    <source>
        <strain evidence="2 3">CGMCC 4.7037</strain>
    </source>
</reference>